<reference evidence="2 3" key="1">
    <citation type="submission" date="2019-04" db="EMBL/GenBank/DDBJ databases">
        <authorList>
            <consortium name="Wellcome Sanger Institute Data Sharing"/>
        </authorList>
    </citation>
    <scope>NUCLEOTIDE SEQUENCE [LARGE SCALE GENOMIC DNA]</scope>
</reference>
<sequence>MSAVETCCVVTVFESLQENRDESGSDSLQTPRLPPAHKCLSCTGVMILNDDRGSGIVLCSGPMFSHFLISKENTFPDRQFLLRDRFSNKLEIYVQHTGKAVVPAINHDCEKIVRTCSKLYKQQNIATLKAELIMVVNCVEFRTAFLNLFKQSDKWKFYSSEGDCDLTEDCAFLSWFAVLGVPHLHESKHEGHVRWESSCVLERGWEVFACGSPFGSLCPDLFMSTLSKGIVSNLAGEDHALILTDARCLPGTEGGGLFLRKGDCDFLVGVIVSPLCWKAAEWIGLTLVCSFHLILKNVVQSLNLCSSLRRFIFLVPTPLNEALPRKGQSTAMQNFPVVVLVDSGKFWGSAIVLSSQLIMTCRHVLNGKTGVIVRYKMPERLLARKGDVLYATKFSSPFDVAIVRLKEHLPDIFVPTWASSYKPGEDVYVIGHGVFGENCGPSVTSGILSRVIESNCEPVMLQTTCAVQAGASGGAVVRAATGELLGTVHSTKCHSIVMVKCMTELNAFHAHSIDKCAQLILFQSIECFFQLILSGIALESPVELLDIITTSYPPLSLKY</sequence>
<organism evidence="2 3">
    <name type="scientific">Scleropages formosus</name>
    <name type="common">Asian bonytongue</name>
    <name type="synonym">Osteoglossum formosum</name>
    <dbReference type="NCBI Taxonomy" id="113540"/>
    <lineage>
        <taxon>Eukaryota</taxon>
        <taxon>Metazoa</taxon>
        <taxon>Chordata</taxon>
        <taxon>Craniata</taxon>
        <taxon>Vertebrata</taxon>
        <taxon>Euteleostomi</taxon>
        <taxon>Actinopterygii</taxon>
        <taxon>Neopterygii</taxon>
        <taxon>Teleostei</taxon>
        <taxon>Osteoglossocephala</taxon>
        <taxon>Osteoglossomorpha</taxon>
        <taxon>Osteoglossiformes</taxon>
        <taxon>Osteoglossidae</taxon>
        <taxon>Scleropages</taxon>
    </lineage>
</organism>
<dbReference type="EC" id="3.4.21.-" evidence="1"/>
<comment type="PTM">
    <text evidence="1">The full-lengh TYSND1 is the active the proteolytic processing of PTS1- and PTS2-proteins and in self-cleavage, and intermolecular self-cleavage of TYSND1 down-regulates its protease activity.</text>
</comment>
<protein>
    <recommendedName>
        <fullName evidence="1">Peroxisomal leader peptide-processing protease</fullName>
        <ecNumber evidence="1">3.4.21.-</ecNumber>
    </recommendedName>
</protein>
<dbReference type="Pfam" id="PF13365">
    <property type="entry name" value="Trypsin_2"/>
    <property type="match status" value="1"/>
</dbReference>
<keyword evidence="1" id="KW-0576">Peroxisome</keyword>
<dbReference type="GO" id="GO:0031998">
    <property type="term" value="P:regulation of fatty acid beta-oxidation"/>
    <property type="evidence" value="ECO:0007669"/>
    <property type="project" value="TreeGrafter"/>
</dbReference>
<dbReference type="GO" id="GO:0005777">
    <property type="term" value="C:peroxisome"/>
    <property type="evidence" value="ECO:0007669"/>
    <property type="project" value="UniProtKB-SubCell"/>
</dbReference>
<proteinExistence type="inferred from homology"/>
<keyword evidence="1" id="KW-0645">Protease</keyword>
<dbReference type="AlphaFoldDB" id="A0A8C9VBU6"/>
<name>A0A8C9VBU6_SCLFO</name>
<comment type="function">
    <text evidence="1">Peroxisomal protease that mediates both the removal of the leader peptide from proteins containing a PTS2 target sequence and processes several PTS1-containing proteins. Catalyzes the processing of PTS1-proteins involved in the peroxisomal beta-oxidation of fatty acids.</text>
</comment>
<evidence type="ECO:0000313" key="2">
    <source>
        <dbReference type="Ensembl" id="ENSSFOP00015043337.1"/>
    </source>
</evidence>
<keyword evidence="1" id="KW-0720">Serine protease</keyword>
<keyword evidence="3" id="KW-1185">Reference proteome</keyword>
<dbReference type="GeneTree" id="ENSGT00390000014627"/>
<comment type="subcellular location">
    <subcellularLocation>
        <location evidence="1">Peroxisome</location>
    </subcellularLocation>
</comment>
<dbReference type="GO" id="GO:0004252">
    <property type="term" value="F:serine-type endopeptidase activity"/>
    <property type="evidence" value="ECO:0007669"/>
    <property type="project" value="InterPro"/>
</dbReference>
<evidence type="ECO:0000256" key="1">
    <source>
        <dbReference type="PIRNR" id="PIRNR037989"/>
    </source>
</evidence>
<dbReference type="InterPro" id="IPR043504">
    <property type="entry name" value="Peptidase_S1_PA_chymotrypsin"/>
</dbReference>
<dbReference type="Proteomes" id="UP000694397">
    <property type="component" value="Chromosome 8"/>
</dbReference>
<dbReference type="Ensembl" id="ENSSFOT00015072655.1">
    <property type="protein sequence ID" value="ENSSFOP00015043337.1"/>
    <property type="gene ID" value="ENSSFOG00015006486.2"/>
</dbReference>
<dbReference type="GO" id="GO:0016485">
    <property type="term" value="P:protein processing"/>
    <property type="evidence" value="ECO:0007669"/>
    <property type="project" value="InterPro"/>
</dbReference>
<accession>A0A8C9VBU6</accession>
<dbReference type="PANTHER" id="PTHR21004">
    <property type="entry name" value="SERINE PROTEASE-RELATED"/>
    <property type="match status" value="1"/>
</dbReference>
<dbReference type="InterPro" id="IPR039245">
    <property type="entry name" value="TYSND1/DEG15"/>
</dbReference>
<dbReference type="SUPFAM" id="SSF50494">
    <property type="entry name" value="Trypsin-like serine proteases"/>
    <property type="match status" value="2"/>
</dbReference>
<dbReference type="Gene3D" id="2.40.10.10">
    <property type="entry name" value="Trypsin-like serine proteases"/>
    <property type="match status" value="3"/>
</dbReference>
<dbReference type="OrthoDB" id="17845at2759"/>
<reference evidence="2" key="3">
    <citation type="submission" date="2025-09" db="UniProtKB">
        <authorList>
            <consortium name="Ensembl"/>
        </authorList>
    </citation>
    <scope>IDENTIFICATION</scope>
</reference>
<dbReference type="InterPro" id="IPR009003">
    <property type="entry name" value="Peptidase_S1_PA"/>
</dbReference>
<reference evidence="2" key="2">
    <citation type="submission" date="2025-08" db="UniProtKB">
        <authorList>
            <consortium name="Ensembl"/>
        </authorList>
    </citation>
    <scope>IDENTIFICATION</scope>
</reference>
<comment type="similarity">
    <text evidence="1">Belongs to the peptidase S1B family.</text>
</comment>
<keyword evidence="1" id="KW-0378">Hydrolase</keyword>
<evidence type="ECO:0000313" key="3">
    <source>
        <dbReference type="Proteomes" id="UP000694397"/>
    </source>
</evidence>
<gene>
    <name evidence="2" type="primary">tysnd1</name>
</gene>
<dbReference type="PANTHER" id="PTHR21004:SF0">
    <property type="entry name" value="PEROXISOMAL LEADER PEPTIDE-PROCESSING PROTEASE"/>
    <property type="match status" value="1"/>
</dbReference>